<dbReference type="InterPro" id="IPR036388">
    <property type="entry name" value="WH-like_DNA-bd_sf"/>
</dbReference>
<keyword evidence="3" id="KW-0804">Transcription</keyword>
<evidence type="ECO:0000313" key="7">
    <source>
        <dbReference type="Proteomes" id="UP000656881"/>
    </source>
</evidence>
<reference evidence="7" key="1">
    <citation type="journal article" date="2019" name="Int. J. Syst. Evol. Microbiol.">
        <title>The Global Catalogue of Microorganisms (GCM) 10K type strain sequencing project: providing services to taxonomists for standard genome sequencing and annotation.</title>
        <authorList>
            <consortium name="The Broad Institute Genomics Platform"/>
            <consortium name="The Broad Institute Genome Sequencing Center for Infectious Disease"/>
            <person name="Wu L."/>
            <person name="Ma J."/>
        </authorList>
    </citation>
    <scope>NUCLEOTIDE SEQUENCE [LARGE SCALE GENOMIC DNA]</scope>
    <source>
        <strain evidence="7">CGMCC 4.7349</strain>
    </source>
</reference>
<dbReference type="InterPro" id="IPR016032">
    <property type="entry name" value="Sig_transdc_resp-reg_C-effctor"/>
</dbReference>
<dbReference type="PRINTS" id="PR00038">
    <property type="entry name" value="HTHLUXR"/>
</dbReference>
<evidence type="ECO:0000259" key="5">
    <source>
        <dbReference type="PROSITE" id="PS50043"/>
    </source>
</evidence>
<keyword evidence="1" id="KW-0805">Transcription regulation</keyword>
<dbReference type="PANTHER" id="PTHR44688">
    <property type="entry name" value="DNA-BINDING TRANSCRIPTIONAL ACTIVATOR DEVR_DOSR"/>
    <property type="match status" value="1"/>
</dbReference>
<evidence type="ECO:0000256" key="4">
    <source>
        <dbReference type="SAM" id="MobiDB-lite"/>
    </source>
</evidence>
<gene>
    <name evidence="6" type="ORF">GCM10012286_07550</name>
</gene>
<dbReference type="CDD" id="cd06170">
    <property type="entry name" value="LuxR_C_like"/>
    <property type="match status" value="1"/>
</dbReference>
<dbReference type="InterPro" id="IPR000792">
    <property type="entry name" value="Tscrpt_reg_LuxR_C"/>
</dbReference>
<proteinExistence type="predicted"/>
<dbReference type="SUPFAM" id="SSF46894">
    <property type="entry name" value="C-terminal effector domain of the bipartite response regulators"/>
    <property type="match status" value="1"/>
</dbReference>
<dbReference type="PANTHER" id="PTHR44688:SF16">
    <property type="entry name" value="DNA-BINDING TRANSCRIPTIONAL ACTIVATOR DEVR_DOSR"/>
    <property type="match status" value="1"/>
</dbReference>
<dbReference type="Pfam" id="PF00196">
    <property type="entry name" value="GerE"/>
    <property type="match status" value="1"/>
</dbReference>
<dbReference type="Gene3D" id="1.10.10.10">
    <property type="entry name" value="Winged helix-like DNA-binding domain superfamily/Winged helix DNA-binding domain"/>
    <property type="match status" value="1"/>
</dbReference>
<feature type="region of interest" description="Disordered" evidence="4">
    <location>
        <begin position="189"/>
        <end position="216"/>
    </location>
</feature>
<evidence type="ECO:0000256" key="2">
    <source>
        <dbReference type="ARBA" id="ARBA00023125"/>
    </source>
</evidence>
<dbReference type="PROSITE" id="PS50043">
    <property type="entry name" value="HTH_LUXR_2"/>
    <property type="match status" value="1"/>
</dbReference>
<comment type="caution">
    <text evidence="6">The sequence shown here is derived from an EMBL/GenBank/DDBJ whole genome shotgun (WGS) entry which is preliminary data.</text>
</comment>
<organism evidence="6 7">
    <name type="scientific">Streptomyces lasiicapitis</name>
    <dbReference type="NCBI Taxonomy" id="1923961"/>
    <lineage>
        <taxon>Bacteria</taxon>
        <taxon>Bacillati</taxon>
        <taxon>Actinomycetota</taxon>
        <taxon>Actinomycetes</taxon>
        <taxon>Kitasatosporales</taxon>
        <taxon>Streptomycetaceae</taxon>
        <taxon>Streptomyces</taxon>
    </lineage>
</organism>
<feature type="compositionally biased region" description="Low complexity" evidence="4">
    <location>
        <begin position="199"/>
        <end position="210"/>
    </location>
</feature>
<name>A0ABQ2LIQ5_9ACTN</name>
<evidence type="ECO:0000313" key="6">
    <source>
        <dbReference type="EMBL" id="GGO36068.1"/>
    </source>
</evidence>
<dbReference type="SMART" id="SM00421">
    <property type="entry name" value="HTH_LUXR"/>
    <property type="match status" value="1"/>
</dbReference>
<dbReference type="Proteomes" id="UP000656881">
    <property type="component" value="Unassembled WGS sequence"/>
</dbReference>
<feature type="domain" description="HTH luxR-type" evidence="5">
    <location>
        <begin position="214"/>
        <end position="279"/>
    </location>
</feature>
<evidence type="ECO:0000256" key="3">
    <source>
        <dbReference type="ARBA" id="ARBA00023163"/>
    </source>
</evidence>
<keyword evidence="7" id="KW-1185">Reference proteome</keyword>
<evidence type="ECO:0000256" key="1">
    <source>
        <dbReference type="ARBA" id="ARBA00023015"/>
    </source>
</evidence>
<keyword evidence="2" id="KW-0238">DNA-binding</keyword>
<protein>
    <recommendedName>
        <fullName evidence="5">HTH luxR-type domain-containing protein</fullName>
    </recommendedName>
</protein>
<accession>A0ABQ2LIQ5</accession>
<dbReference type="EMBL" id="BMNG01000002">
    <property type="protein sequence ID" value="GGO36068.1"/>
    <property type="molecule type" value="Genomic_DNA"/>
</dbReference>
<sequence>MRHYERMLDLAIKALREPDPGRLWPPVATELLSACGGEFLFLKQDEFPERDERSGDGGPIRFWTADGAADHRLDENLRDGIRRSQPFGDYFASSGDRTPRTAAEILGDSAWHGSRTAELLRGTLGTDHLLVLPLPDASGPRRYFLICRSGADFTAAHLAYARRIQPLLVGVDEQAELLSRWRREAAAGLPAQRAGSGRAANPPVARAEAAPDPEGQVFGDLTPRELTVLTLLADALTAAVIGRRLGISVHTVQKHIQSIYRKLGTRDRVTTVLRAQTHGLIPAPAGAHAGGGTGGGARG</sequence>